<dbReference type="AlphaFoldDB" id="F4XZJ4"/>
<dbReference type="HOGENOM" id="CLU_2845051_0_0_3"/>
<evidence type="ECO:0000313" key="3">
    <source>
        <dbReference type="Proteomes" id="UP000003959"/>
    </source>
</evidence>
<feature type="region of interest" description="Disordered" evidence="1">
    <location>
        <begin position="1"/>
        <end position="27"/>
    </location>
</feature>
<protein>
    <submittedName>
        <fullName evidence="2">Uncharacterized protein</fullName>
    </submittedName>
</protein>
<reference evidence="3" key="1">
    <citation type="journal article" date="2011" name="Proc. Natl. Acad. Sci. U.S.A.">
        <title>Genomic insights into the physiology and ecology of the marine filamentous cyanobacterium Lyngbya majuscula.</title>
        <authorList>
            <person name="Jones A.C."/>
            <person name="Monroe E.A."/>
            <person name="Podell S."/>
            <person name="Hess W.R."/>
            <person name="Klages S."/>
            <person name="Esquenazi E."/>
            <person name="Niessen S."/>
            <person name="Hoover H."/>
            <person name="Rothmann M."/>
            <person name="Lasken R.S."/>
            <person name="Yates J.R.III."/>
            <person name="Reinhardt R."/>
            <person name="Kube M."/>
            <person name="Burkart M.D."/>
            <person name="Allen E.E."/>
            <person name="Dorrestein P.C."/>
            <person name="Gerwick W.H."/>
            <person name="Gerwick L."/>
        </authorList>
    </citation>
    <scope>NUCLEOTIDE SEQUENCE [LARGE SCALE GENOMIC DNA]</scope>
    <source>
        <strain evidence="3">3L</strain>
    </source>
</reference>
<accession>F4XZJ4</accession>
<feature type="compositionally biased region" description="Low complexity" evidence="1">
    <location>
        <begin position="9"/>
        <end position="27"/>
    </location>
</feature>
<dbReference type="Proteomes" id="UP000003959">
    <property type="component" value="Unassembled WGS sequence"/>
</dbReference>
<gene>
    <name evidence="2" type="ORF">LYNGBM3L_58310</name>
</gene>
<keyword evidence="3" id="KW-1185">Reference proteome</keyword>
<evidence type="ECO:0000313" key="2">
    <source>
        <dbReference type="EMBL" id="EGJ29999.1"/>
    </source>
</evidence>
<proteinExistence type="predicted"/>
<name>F4XZJ4_9CYAN</name>
<evidence type="ECO:0000256" key="1">
    <source>
        <dbReference type="SAM" id="MobiDB-lite"/>
    </source>
</evidence>
<organism evidence="2 3">
    <name type="scientific">Moorena producens 3L</name>
    <dbReference type="NCBI Taxonomy" id="489825"/>
    <lineage>
        <taxon>Bacteria</taxon>
        <taxon>Bacillati</taxon>
        <taxon>Cyanobacteriota</taxon>
        <taxon>Cyanophyceae</taxon>
        <taxon>Coleofasciculales</taxon>
        <taxon>Coleofasciculaceae</taxon>
        <taxon>Moorena</taxon>
    </lineage>
</organism>
<sequence length="65" mass="7235">MLEVESRESGVGSRESGVGSRESGVGSREWKVENFLNACSFMILFSGIVTKLEIMPTSKLQRFSY</sequence>
<dbReference type="EMBL" id="GL890964">
    <property type="protein sequence ID" value="EGJ29999.1"/>
    <property type="molecule type" value="Genomic_DNA"/>
</dbReference>